<comment type="subunit">
    <text evidence="7">The complex comprises the extracytoplasmic solute receptor protein and the two transmembrane proteins.</text>
</comment>
<dbReference type="InterPro" id="IPR004681">
    <property type="entry name" value="TRAP_DctM"/>
</dbReference>
<dbReference type="Proteomes" id="UP000678276">
    <property type="component" value="Unassembled WGS sequence"/>
</dbReference>
<keyword evidence="5 7" id="KW-1133">Transmembrane helix</keyword>
<feature type="transmembrane region" description="Helical" evidence="7">
    <location>
        <begin position="392"/>
        <end position="413"/>
    </location>
</feature>
<comment type="function">
    <text evidence="7">Part of the tripartite ATP-independent periplasmic (TRAP) transport system.</text>
</comment>
<comment type="similarity">
    <text evidence="7">Belongs to the TRAP transporter large permease family.</text>
</comment>
<accession>A0ABS4BEC6</accession>
<dbReference type="PIRSF" id="PIRSF006066">
    <property type="entry name" value="HI0050"/>
    <property type="match status" value="1"/>
</dbReference>
<feature type="transmembrane region" description="Helical" evidence="7">
    <location>
        <begin position="271"/>
        <end position="293"/>
    </location>
</feature>
<dbReference type="EMBL" id="JAGJCF010000003">
    <property type="protein sequence ID" value="MBP0615099.1"/>
    <property type="molecule type" value="Genomic_DNA"/>
</dbReference>
<keyword evidence="2" id="KW-1003">Cell membrane</keyword>
<dbReference type="PANTHER" id="PTHR33362:SF2">
    <property type="entry name" value="TRAP TRANSPORTER LARGE PERMEASE PROTEIN"/>
    <property type="match status" value="1"/>
</dbReference>
<dbReference type="Pfam" id="PF06808">
    <property type="entry name" value="DctM"/>
    <property type="match status" value="1"/>
</dbReference>
<evidence type="ECO:0000256" key="2">
    <source>
        <dbReference type="ARBA" id="ARBA00022475"/>
    </source>
</evidence>
<organism evidence="9 10">
    <name type="scientific">Jiella mangrovi</name>
    <dbReference type="NCBI Taxonomy" id="2821407"/>
    <lineage>
        <taxon>Bacteria</taxon>
        <taxon>Pseudomonadati</taxon>
        <taxon>Pseudomonadota</taxon>
        <taxon>Alphaproteobacteria</taxon>
        <taxon>Hyphomicrobiales</taxon>
        <taxon>Aurantimonadaceae</taxon>
        <taxon>Jiella</taxon>
    </lineage>
</organism>
<feature type="transmembrane region" description="Helical" evidence="7">
    <location>
        <begin position="214"/>
        <end position="235"/>
    </location>
</feature>
<feature type="transmembrane region" description="Helical" evidence="7">
    <location>
        <begin position="103"/>
        <end position="124"/>
    </location>
</feature>
<name>A0ABS4BEC6_9HYPH</name>
<sequence>MAALPIVFVSAALLMTGAVLAHLIGAASIASFIAADRARFLAAVPQRIIANIDLFSIMSMPLFILAGEVMNRAGVTEALLNFAMSIAARLKGGLGHVNVLTSVFFAGISGSAVADAASISNTLVPAMHKSGYSLSYAGAITAASSVIGPIIPPSIIMIFYCALVQTSVTALFIAGILPGLLMAVVLFLANGYLAHKHDHPRGESVDLPEFSRRFVRAVPALVIPLVIMGGIIFGVTTPTEAAAVAVLCAILAGMVYRSMSVSALYEALKRTASLSGSIFILLAAVAIFSYLAGIEQIPLALARLLDSLGLDGWKYLLLLNGIFLVAGMFLEVPVALALFVPLLVPPAIASGADPIHLGIVIVVNLTLGMVTPPFGAALLVVSAVSNAPYWSIARAALPFLAVQLVLLGVLTFVPEITLALPRALGYVN</sequence>
<keyword evidence="3 7" id="KW-0997">Cell inner membrane</keyword>
<gene>
    <name evidence="9" type="ORF">J6595_05860</name>
</gene>
<protein>
    <recommendedName>
        <fullName evidence="7">TRAP transporter large permease protein</fullName>
    </recommendedName>
</protein>
<keyword evidence="7" id="KW-0813">Transport</keyword>
<dbReference type="InterPro" id="IPR010656">
    <property type="entry name" value="DctM"/>
</dbReference>
<comment type="caution">
    <text evidence="9">The sequence shown here is derived from an EMBL/GenBank/DDBJ whole genome shotgun (WGS) entry which is preliminary data.</text>
</comment>
<evidence type="ECO:0000256" key="4">
    <source>
        <dbReference type="ARBA" id="ARBA00022692"/>
    </source>
</evidence>
<evidence type="ECO:0000256" key="3">
    <source>
        <dbReference type="ARBA" id="ARBA00022519"/>
    </source>
</evidence>
<comment type="subcellular location">
    <subcellularLocation>
        <location evidence="1 7">Cell inner membrane</location>
        <topology evidence="1 7">Multi-pass membrane protein</topology>
    </subcellularLocation>
</comment>
<feature type="transmembrane region" description="Helical" evidence="7">
    <location>
        <begin position="241"/>
        <end position="259"/>
    </location>
</feature>
<feature type="transmembrane region" description="Helical" evidence="7">
    <location>
        <begin position="355"/>
        <end position="380"/>
    </location>
</feature>
<evidence type="ECO:0000256" key="6">
    <source>
        <dbReference type="ARBA" id="ARBA00023136"/>
    </source>
</evidence>
<keyword evidence="10" id="KW-1185">Reference proteome</keyword>
<evidence type="ECO:0000256" key="1">
    <source>
        <dbReference type="ARBA" id="ARBA00004429"/>
    </source>
</evidence>
<feature type="transmembrane region" description="Helical" evidence="7">
    <location>
        <begin position="136"/>
        <end position="160"/>
    </location>
</feature>
<dbReference type="RefSeq" id="WP_209593524.1">
    <property type="nucleotide sequence ID" value="NZ_JAGJCF010000003.1"/>
</dbReference>
<feature type="transmembrane region" description="Helical" evidence="7">
    <location>
        <begin position="313"/>
        <end position="343"/>
    </location>
</feature>
<feature type="domain" description="TRAP C4-dicarboxylate transport system permease DctM subunit" evidence="8">
    <location>
        <begin position="9"/>
        <end position="416"/>
    </location>
</feature>
<keyword evidence="6 7" id="KW-0472">Membrane</keyword>
<comment type="caution">
    <text evidence="7">Lacks conserved residue(s) required for the propagation of feature annotation.</text>
</comment>
<evidence type="ECO:0000259" key="8">
    <source>
        <dbReference type="Pfam" id="PF06808"/>
    </source>
</evidence>
<proteinExistence type="inferred from homology"/>
<feature type="transmembrane region" description="Helical" evidence="7">
    <location>
        <begin position="172"/>
        <end position="193"/>
    </location>
</feature>
<dbReference type="PANTHER" id="PTHR33362">
    <property type="entry name" value="SIALIC ACID TRAP TRANSPORTER PERMEASE PROTEIN SIAT-RELATED"/>
    <property type="match status" value="1"/>
</dbReference>
<keyword evidence="4 7" id="KW-0812">Transmembrane</keyword>
<evidence type="ECO:0000313" key="10">
    <source>
        <dbReference type="Proteomes" id="UP000678276"/>
    </source>
</evidence>
<feature type="transmembrane region" description="Helical" evidence="7">
    <location>
        <begin position="48"/>
        <end position="66"/>
    </location>
</feature>
<evidence type="ECO:0000256" key="5">
    <source>
        <dbReference type="ARBA" id="ARBA00022989"/>
    </source>
</evidence>
<reference evidence="9 10" key="1">
    <citation type="submission" date="2021-04" db="EMBL/GenBank/DDBJ databases">
        <title>Whole genome sequence of Jiella sp. KSK16Y-1.</title>
        <authorList>
            <person name="Tuo L."/>
        </authorList>
    </citation>
    <scope>NUCLEOTIDE SEQUENCE [LARGE SCALE GENOMIC DNA]</scope>
    <source>
        <strain evidence="9 10">KSK16Y-1</strain>
    </source>
</reference>
<evidence type="ECO:0000313" key="9">
    <source>
        <dbReference type="EMBL" id="MBP0615099.1"/>
    </source>
</evidence>
<evidence type="ECO:0000256" key="7">
    <source>
        <dbReference type="RuleBase" id="RU369079"/>
    </source>
</evidence>
<dbReference type="NCBIfam" id="TIGR00786">
    <property type="entry name" value="dctM"/>
    <property type="match status" value="1"/>
</dbReference>